<proteinExistence type="predicted"/>
<dbReference type="SMART" id="SM00651">
    <property type="entry name" value="Sm"/>
    <property type="match status" value="1"/>
</dbReference>
<dbReference type="InterPro" id="IPR010920">
    <property type="entry name" value="LSM_dom_sf"/>
</dbReference>
<name>A0A7S0DPW0_9EUKA</name>
<sequence length="125" mass="14562">MSREDGKVPSRFKGKQQNDLVNLLTHRRCKTRKQGTLLCFIQGLVGNRVRIELRNDSIIKGRLVSVDELMGCKMVKASMRRQGFPTKQYEDLYIPGRQILYVHIPDDVDISRTLDQQFNRSKGRR</sequence>
<dbReference type="PROSITE" id="PS52002">
    <property type="entry name" value="SM"/>
    <property type="match status" value="1"/>
</dbReference>
<gene>
    <name evidence="2" type="ORF">LAMO00422_LOCUS20087</name>
</gene>
<dbReference type="EMBL" id="HBEM01029464">
    <property type="protein sequence ID" value="CAD8461129.1"/>
    <property type="molecule type" value="Transcribed_RNA"/>
</dbReference>
<dbReference type="Gene3D" id="2.30.30.100">
    <property type="match status" value="1"/>
</dbReference>
<dbReference type="InterPro" id="IPR052840">
    <property type="entry name" value="U7_snRNA_Sm-like"/>
</dbReference>
<dbReference type="Pfam" id="PF01423">
    <property type="entry name" value="LSM"/>
    <property type="match status" value="1"/>
</dbReference>
<evidence type="ECO:0000259" key="1">
    <source>
        <dbReference type="PROSITE" id="PS52002"/>
    </source>
</evidence>
<dbReference type="GO" id="GO:0006398">
    <property type="term" value="P:mRNA 3'-end processing by stem-loop binding and cleavage"/>
    <property type="evidence" value="ECO:0007669"/>
    <property type="project" value="TreeGrafter"/>
</dbReference>
<accession>A0A7S0DPW0</accession>
<dbReference type="PANTHER" id="PTHR21196:SF1">
    <property type="entry name" value="U7 SNRNA-ASSOCIATED SM-LIKE PROTEIN LSM10"/>
    <property type="match status" value="1"/>
</dbReference>
<feature type="domain" description="Sm" evidence="1">
    <location>
        <begin position="36"/>
        <end position="108"/>
    </location>
</feature>
<dbReference type="SUPFAM" id="SSF50182">
    <property type="entry name" value="Sm-like ribonucleoproteins"/>
    <property type="match status" value="1"/>
</dbReference>
<evidence type="ECO:0000313" key="2">
    <source>
        <dbReference type="EMBL" id="CAD8461129.1"/>
    </source>
</evidence>
<organism evidence="2">
    <name type="scientific">Amorphochlora amoebiformis</name>
    <dbReference type="NCBI Taxonomy" id="1561963"/>
    <lineage>
        <taxon>Eukaryota</taxon>
        <taxon>Sar</taxon>
        <taxon>Rhizaria</taxon>
        <taxon>Cercozoa</taxon>
        <taxon>Chlorarachniophyceae</taxon>
        <taxon>Amorphochlora</taxon>
    </lineage>
</organism>
<protein>
    <recommendedName>
        <fullName evidence="1">Sm domain-containing protein</fullName>
    </recommendedName>
</protein>
<dbReference type="InterPro" id="IPR047575">
    <property type="entry name" value="Sm"/>
</dbReference>
<dbReference type="GO" id="GO:0071209">
    <property type="term" value="F:U7 snRNA binding"/>
    <property type="evidence" value="ECO:0007669"/>
    <property type="project" value="TreeGrafter"/>
</dbReference>
<dbReference type="GO" id="GO:0071208">
    <property type="term" value="F:histone pre-mRNA DCP binding"/>
    <property type="evidence" value="ECO:0007669"/>
    <property type="project" value="TreeGrafter"/>
</dbReference>
<dbReference type="GO" id="GO:0016604">
    <property type="term" value="C:nuclear body"/>
    <property type="evidence" value="ECO:0007669"/>
    <property type="project" value="TreeGrafter"/>
</dbReference>
<reference evidence="2" key="1">
    <citation type="submission" date="2021-01" db="EMBL/GenBank/DDBJ databases">
        <authorList>
            <person name="Corre E."/>
            <person name="Pelletier E."/>
            <person name="Niang G."/>
            <person name="Scheremetjew M."/>
            <person name="Finn R."/>
            <person name="Kale V."/>
            <person name="Holt S."/>
            <person name="Cochrane G."/>
            <person name="Meng A."/>
            <person name="Brown T."/>
            <person name="Cohen L."/>
        </authorList>
    </citation>
    <scope>NUCLEOTIDE SEQUENCE</scope>
    <source>
        <strain evidence="2">CCMP2058</strain>
    </source>
</reference>
<dbReference type="InterPro" id="IPR001163">
    <property type="entry name" value="Sm_dom_euk/arc"/>
</dbReference>
<dbReference type="AlphaFoldDB" id="A0A7S0DPW0"/>
<dbReference type="GO" id="GO:0071254">
    <property type="term" value="C:cytoplasmic U snRNP body"/>
    <property type="evidence" value="ECO:0007669"/>
    <property type="project" value="TreeGrafter"/>
</dbReference>
<dbReference type="PANTHER" id="PTHR21196">
    <property type="entry name" value="U7 SNRNA-ASSOCIATED SM-LIKE PROTEIN LSM10"/>
    <property type="match status" value="1"/>
</dbReference>